<dbReference type="SUPFAM" id="SSF51735">
    <property type="entry name" value="NAD(P)-binding Rossmann-fold domains"/>
    <property type="match status" value="1"/>
</dbReference>
<comment type="caution">
    <text evidence="2">The sequence shown here is derived from an EMBL/GenBank/DDBJ whole genome shotgun (WGS) entry which is preliminary data.</text>
</comment>
<dbReference type="Pfam" id="PF01370">
    <property type="entry name" value="Epimerase"/>
    <property type="match status" value="1"/>
</dbReference>
<evidence type="ECO:0000313" key="2">
    <source>
        <dbReference type="EMBL" id="KPC66698.1"/>
    </source>
</evidence>
<keyword evidence="3" id="KW-1185">Reference proteome</keyword>
<dbReference type="AlphaFoldDB" id="A0A0N0Y1L6"/>
<reference evidence="3" key="1">
    <citation type="submission" date="2015-07" db="EMBL/GenBank/DDBJ databases">
        <authorList>
            <person name="Ju K.-S."/>
            <person name="Doroghazi J.R."/>
            <person name="Metcalf W.W."/>
        </authorList>
    </citation>
    <scope>NUCLEOTIDE SEQUENCE [LARGE SCALE GENOMIC DNA]</scope>
    <source>
        <strain evidence="3">NRRL ISP-5002</strain>
    </source>
</reference>
<feature type="domain" description="NAD-dependent epimerase/dehydratase" evidence="1">
    <location>
        <begin position="10"/>
        <end position="249"/>
    </location>
</feature>
<dbReference type="Proteomes" id="UP000037982">
    <property type="component" value="Unassembled WGS sequence"/>
</dbReference>
<evidence type="ECO:0000313" key="3">
    <source>
        <dbReference type="Proteomes" id="UP000037982"/>
    </source>
</evidence>
<dbReference type="Gene3D" id="3.90.25.10">
    <property type="entry name" value="UDP-galactose 4-epimerase, domain 1"/>
    <property type="match status" value="1"/>
</dbReference>
<evidence type="ECO:0000259" key="1">
    <source>
        <dbReference type="Pfam" id="PF01370"/>
    </source>
</evidence>
<accession>A0A0N0Y1L6</accession>
<dbReference type="InterPro" id="IPR036291">
    <property type="entry name" value="NAD(P)-bd_dom_sf"/>
</dbReference>
<sequence length="319" mass="33262">MTHEQPCVGVLGGSGFVGRNLRAAFRSSGARVVSVSRTLPGGTGGDDPEGERSIAFDLLADGPAELGAMLADTGADVIVNAAGGYWKMTGGQMWGANTELVSALVAAVRKLPHRPLLIQLGSVHEYGPGSRDAGITEERTPAPVNAYGRSKLEAARRVLDAAGTSELNGVVLRIANIIGPGLPAGSLLGDIAAHLKRFARDGDTAGSELVLGPLSAERDFVDVRDVADAILAVARAPRADVSGRVINIGSGAAVSARRVAERLIQLSELPVRLVERARTDTSRSDVDCQMLDISLARRLLGWEPRRDLDASLTALLAAA</sequence>
<organism evidence="2 3">
    <name type="scientific">Streptomyces chattanoogensis</name>
    <dbReference type="NCBI Taxonomy" id="66876"/>
    <lineage>
        <taxon>Bacteria</taxon>
        <taxon>Bacillati</taxon>
        <taxon>Actinomycetota</taxon>
        <taxon>Actinomycetes</taxon>
        <taxon>Kitasatosporales</taxon>
        <taxon>Streptomycetaceae</taxon>
        <taxon>Streptomyces</taxon>
    </lineage>
</organism>
<dbReference type="PATRIC" id="fig|66876.3.peg.81"/>
<dbReference type="Gene3D" id="3.40.50.720">
    <property type="entry name" value="NAD(P)-binding Rossmann-like Domain"/>
    <property type="match status" value="1"/>
</dbReference>
<dbReference type="InterPro" id="IPR050177">
    <property type="entry name" value="Lipid_A_modif_metabolic_enz"/>
</dbReference>
<name>A0A0N0Y1L6_9ACTN</name>
<dbReference type="PANTHER" id="PTHR43245">
    <property type="entry name" value="BIFUNCTIONAL POLYMYXIN RESISTANCE PROTEIN ARNA"/>
    <property type="match status" value="1"/>
</dbReference>
<protein>
    <recommendedName>
        <fullName evidence="1">NAD-dependent epimerase/dehydratase domain-containing protein</fullName>
    </recommendedName>
</protein>
<proteinExistence type="predicted"/>
<dbReference type="EMBL" id="LGKG01000001">
    <property type="protein sequence ID" value="KPC66698.1"/>
    <property type="molecule type" value="Genomic_DNA"/>
</dbReference>
<dbReference type="InterPro" id="IPR001509">
    <property type="entry name" value="Epimerase_deHydtase"/>
</dbReference>
<gene>
    <name evidence="2" type="ORF">ADL29_00360</name>
</gene>